<dbReference type="AlphaFoldDB" id="A0A6C0DXG5"/>
<protein>
    <recommendedName>
        <fullName evidence="2">J domain-containing protein</fullName>
    </recommendedName>
</protein>
<dbReference type="SUPFAM" id="SSF46565">
    <property type="entry name" value="Chaperone J-domain"/>
    <property type="match status" value="1"/>
</dbReference>
<dbReference type="CDD" id="cd10747">
    <property type="entry name" value="DnaJ_C"/>
    <property type="match status" value="1"/>
</dbReference>
<feature type="domain" description="J" evidence="2">
    <location>
        <begin position="3"/>
        <end position="67"/>
    </location>
</feature>
<dbReference type="GO" id="GO:0051087">
    <property type="term" value="F:protein-folding chaperone binding"/>
    <property type="evidence" value="ECO:0007669"/>
    <property type="project" value="TreeGrafter"/>
</dbReference>
<dbReference type="Gene3D" id="2.60.260.20">
    <property type="entry name" value="Urease metallochaperone UreE, N-terminal domain"/>
    <property type="match status" value="2"/>
</dbReference>
<evidence type="ECO:0000313" key="3">
    <source>
        <dbReference type="EMBL" id="QHT21414.1"/>
    </source>
</evidence>
<organism evidence="3">
    <name type="scientific">viral metagenome</name>
    <dbReference type="NCBI Taxonomy" id="1070528"/>
    <lineage>
        <taxon>unclassified sequences</taxon>
        <taxon>metagenomes</taxon>
        <taxon>organismal metagenomes</taxon>
    </lineage>
</organism>
<dbReference type="InterPro" id="IPR008971">
    <property type="entry name" value="HSP40/DnaJ_pept-bd"/>
</dbReference>
<dbReference type="EMBL" id="MN739691">
    <property type="protein sequence ID" value="QHT21414.1"/>
    <property type="molecule type" value="Genomic_DNA"/>
</dbReference>
<accession>A0A6C0DXG5</accession>
<dbReference type="InterPro" id="IPR051339">
    <property type="entry name" value="DnaJ_subfamily_B"/>
</dbReference>
<evidence type="ECO:0000259" key="2">
    <source>
        <dbReference type="PROSITE" id="PS50076"/>
    </source>
</evidence>
<evidence type="ECO:0000256" key="1">
    <source>
        <dbReference type="ARBA" id="ARBA00023186"/>
    </source>
</evidence>
<dbReference type="PANTHER" id="PTHR24078:SF553">
    <property type="entry name" value="DNAJ HOMOLOG SUBFAMILY B MEMBER 5"/>
    <property type="match status" value="1"/>
</dbReference>
<dbReference type="PRINTS" id="PR00625">
    <property type="entry name" value="JDOMAIN"/>
</dbReference>
<reference evidence="3" key="1">
    <citation type="journal article" date="2020" name="Nature">
        <title>Giant virus diversity and host interactions through global metagenomics.</title>
        <authorList>
            <person name="Schulz F."/>
            <person name="Roux S."/>
            <person name="Paez-Espino D."/>
            <person name="Jungbluth S."/>
            <person name="Walsh D.A."/>
            <person name="Denef V.J."/>
            <person name="McMahon K.D."/>
            <person name="Konstantinidis K.T."/>
            <person name="Eloe-Fadrosh E.A."/>
            <person name="Kyrpides N.C."/>
            <person name="Woyke T."/>
        </authorList>
    </citation>
    <scope>NUCLEOTIDE SEQUENCE</scope>
    <source>
        <strain evidence="3">GVMAG-M-3300023174-92</strain>
    </source>
</reference>
<dbReference type="PANTHER" id="PTHR24078">
    <property type="entry name" value="DNAJ HOMOLOG SUBFAMILY C MEMBER"/>
    <property type="match status" value="1"/>
</dbReference>
<dbReference type="Pfam" id="PF01556">
    <property type="entry name" value="DnaJ_C"/>
    <property type="match status" value="1"/>
</dbReference>
<dbReference type="Pfam" id="PF00226">
    <property type="entry name" value="DnaJ"/>
    <property type="match status" value="1"/>
</dbReference>
<dbReference type="CDD" id="cd06257">
    <property type="entry name" value="DnaJ"/>
    <property type="match status" value="1"/>
</dbReference>
<dbReference type="GO" id="GO:0051082">
    <property type="term" value="F:unfolded protein binding"/>
    <property type="evidence" value="ECO:0007669"/>
    <property type="project" value="InterPro"/>
</dbReference>
<proteinExistence type="predicted"/>
<dbReference type="GO" id="GO:0005829">
    <property type="term" value="C:cytosol"/>
    <property type="evidence" value="ECO:0007669"/>
    <property type="project" value="TreeGrafter"/>
</dbReference>
<dbReference type="SUPFAM" id="SSF49493">
    <property type="entry name" value="HSP40/DnaJ peptide-binding domain"/>
    <property type="match status" value="2"/>
</dbReference>
<keyword evidence="1" id="KW-0143">Chaperone</keyword>
<name>A0A6C0DXG5_9ZZZZ</name>
<dbReference type="GO" id="GO:0006457">
    <property type="term" value="P:protein folding"/>
    <property type="evidence" value="ECO:0007669"/>
    <property type="project" value="InterPro"/>
</dbReference>
<dbReference type="InterPro" id="IPR036869">
    <property type="entry name" value="J_dom_sf"/>
</dbReference>
<dbReference type="InterPro" id="IPR001623">
    <property type="entry name" value="DnaJ_domain"/>
</dbReference>
<dbReference type="PROSITE" id="PS00636">
    <property type="entry name" value="DNAJ_1"/>
    <property type="match status" value="1"/>
</dbReference>
<dbReference type="InterPro" id="IPR018253">
    <property type="entry name" value="DnaJ_domain_CS"/>
</dbReference>
<sequence>MPTHYEILGVSSDAGEGEIKKAYRQLSLQYHPDRNPDPSVQEKYKLINDAYDVLSDPQQKEKYDHEQKYGEGFHHVDLNGGVHDIFNMMFGMGFPGGVEHGFAGGPGIRIFHNGMQMNGGGGFHEHIFKQLHKPQPIIKHVEITLEQCYHGATIQVSIDRQVSVNMINYIETELMDITIPRGTDETDVMLIRNKGHSISDDIRGDLKITFSVINNTIFRRSGMDLVFTKHITLKESLCGFSFEINHLNGKTLNMNNLTNSAVIKPNYKKVVPGLGFIQGDQTGSLMVELVVDFPDTLTSMQIEALRSIL</sequence>
<dbReference type="PROSITE" id="PS50076">
    <property type="entry name" value="DNAJ_2"/>
    <property type="match status" value="1"/>
</dbReference>
<dbReference type="Gene3D" id="1.10.287.110">
    <property type="entry name" value="DnaJ domain"/>
    <property type="match status" value="1"/>
</dbReference>
<dbReference type="InterPro" id="IPR002939">
    <property type="entry name" value="DnaJ_C"/>
</dbReference>
<dbReference type="SMART" id="SM00271">
    <property type="entry name" value="DnaJ"/>
    <property type="match status" value="1"/>
</dbReference>